<sequence length="167" mass="19291">MSPPAAAIVLLLTVSVLVVKPASVIVIIDSDRGCRRRHPPRSSSPLRHENGCSIIFKRVFSSVNLCPRASPWNLCSMDAMLDIIFHHRKNFEKAEDERLGYYPDNKHCLGEVVVDRLDVFYMRNYFKELGYDKVKEVWWLVPGRSLEVGLRCLISDYEIREMCSFDE</sequence>
<gene>
    <name evidence="3" type="ORF">Ahy_B06g081558</name>
</gene>
<dbReference type="Proteomes" id="UP000289738">
    <property type="component" value="Chromosome B06"/>
</dbReference>
<dbReference type="EMBL" id="SDMP01000016">
    <property type="protein sequence ID" value="RYR02745.1"/>
    <property type="molecule type" value="Genomic_DNA"/>
</dbReference>
<evidence type="ECO:0000313" key="3">
    <source>
        <dbReference type="EMBL" id="RYR02745.1"/>
    </source>
</evidence>
<name>A0A444YLB3_ARAHY</name>
<keyword evidence="4" id="KW-1185">Reference proteome</keyword>
<accession>A0A444YLB3</accession>
<protein>
    <recommendedName>
        <fullName evidence="2">PB1-like domain-containing protein</fullName>
    </recommendedName>
</protein>
<dbReference type="AlphaFoldDB" id="A0A444YLB3"/>
<organism evidence="3 4">
    <name type="scientific">Arachis hypogaea</name>
    <name type="common">Peanut</name>
    <dbReference type="NCBI Taxonomy" id="3818"/>
    <lineage>
        <taxon>Eukaryota</taxon>
        <taxon>Viridiplantae</taxon>
        <taxon>Streptophyta</taxon>
        <taxon>Embryophyta</taxon>
        <taxon>Tracheophyta</taxon>
        <taxon>Spermatophyta</taxon>
        <taxon>Magnoliopsida</taxon>
        <taxon>eudicotyledons</taxon>
        <taxon>Gunneridae</taxon>
        <taxon>Pentapetalae</taxon>
        <taxon>rosids</taxon>
        <taxon>fabids</taxon>
        <taxon>Fabales</taxon>
        <taxon>Fabaceae</taxon>
        <taxon>Papilionoideae</taxon>
        <taxon>50 kb inversion clade</taxon>
        <taxon>dalbergioids sensu lato</taxon>
        <taxon>Dalbergieae</taxon>
        <taxon>Pterocarpus clade</taxon>
        <taxon>Arachis</taxon>
    </lineage>
</organism>
<proteinExistence type="predicted"/>
<evidence type="ECO:0000313" key="4">
    <source>
        <dbReference type="Proteomes" id="UP000289738"/>
    </source>
</evidence>
<feature type="chain" id="PRO_5019226177" description="PB1-like domain-containing protein" evidence="1">
    <location>
        <begin position="22"/>
        <end position="167"/>
    </location>
</feature>
<reference evidence="3 4" key="1">
    <citation type="submission" date="2019-01" db="EMBL/GenBank/DDBJ databases">
        <title>Sequencing of cultivated peanut Arachis hypogaea provides insights into genome evolution and oil improvement.</title>
        <authorList>
            <person name="Chen X."/>
        </authorList>
    </citation>
    <scope>NUCLEOTIDE SEQUENCE [LARGE SCALE GENOMIC DNA]</scope>
    <source>
        <strain evidence="4">cv. Fuhuasheng</strain>
        <tissue evidence="3">Leaves</tissue>
    </source>
</reference>
<keyword evidence="1" id="KW-0732">Signal</keyword>
<evidence type="ECO:0000256" key="1">
    <source>
        <dbReference type="SAM" id="SignalP"/>
    </source>
</evidence>
<dbReference type="Pfam" id="PF26130">
    <property type="entry name" value="PB1-like"/>
    <property type="match status" value="1"/>
</dbReference>
<comment type="caution">
    <text evidence="3">The sequence shown here is derived from an EMBL/GenBank/DDBJ whole genome shotgun (WGS) entry which is preliminary data.</text>
</comment>
<feature type="domain" description="PB1-like" evidence="2">
    <location>
        <begin position="77"/>
        <end position="164"/>
    </location>
</feature>
<evidence type="ECO:0000259" key="2">
    <source>
        <dbReference type="Pfam" id="PF26130"/>
    </source>
</evidence>
<feature type="signal peptide" evidence="1">
    <location>
        <begin position="1"/>
        <end position="21"/>
    </location>
</feature>
<dbReference type="InterPro" id="IPR058594">
    <property type="entry name" value="PB1-like_dom_pln"/>
</dbReference>